<protein>
    <recommendedName>
        <fullName evidence="4">Trafficking protein particle complex subunit 2-like protein</fullName>
    </recommendedName>
</protein>
<comment type="caution">
    <text evidence="1">The sequence shown here is derived from an EMBL/GenBank/DDBJ whole genome shotgun (WGS) entry which is preliminary data.</text>
</comment>
<dbReference type="EMBL" id="CAJJDN010000108">
    <property type="protein sequence ID" value="CAD8115402.1"/>
    <property type="molecule type" value="Genomic_DNA"/>
</dbReference>
<dbReference type="OrthoDB" id="283191at2759"/>
<dbReference type="GO" id="GO:0005737">
    <property type="term" value="C:cytoplasm"/>
    <property type="evidence" value="ECO:0007669"/>
    <property type="project" value="GOC"/>
</dbReference>
<evidence type="ECO:0008006" key="4">
    <source>
        <dbReference type="Google" id="ProtNLM"/>
    </source>
</evidence>
<proteinExistence type="predicted"/>
<name>A0A8S1QHD4_9CILI</name>
<dbReference type="GO" id="GO:0006888">
    <property type="term" value="P:endoplasmic reticulum to Golgi vesicle-mediated transport"/>
    <property type="evidence" value="ECO:0007669"/>
    <property type="project" value="InterPro"/>
</dbReference>
<dbReference type="Pfam" id="PF04628">
    <property type="entry name" value="Sedlin_N"/>
    <property type="match status" value="1"/>
</dbReference>
<dbReference type="AlphaFoldDB" id="A0A8S1QHD4"/>
<reference evidence="1" key="1">
    <citation type="submission" date="2021-01" db="EMBL/GenBank/DDBJ databases">
        <authorList>
            <consortium name="Genoscope - CEA"/>
            <person name="William W."/>
        </authorList>
    </citation>
    <scope>NUCLEOTIDE SEQUENCE</scope>
</reference>
<evidence type="ECO:0000313" key="2">
    <source>
        <dbReference type="EMBL" id="CAD8115402.1"/>
    </source>
</evidence>
<sequence length="136" mass="15704">MSIACIAIIDSQDKLSFIDYYINNEDQVHFKFQTYTALQLISPALQKKLNGGTSTEPYLGVLYTIYLPNNDYDVHAYITITQLKMIIFIKQGTEKLNLLAIFEKIYGLYRASNFNPFHQINLNKLIRPMVVEFNGI</sequence>
<dbReference type="InterPro" id="IPR006722">
    <property type="entry name" value="Sedlin"/>
</dbReference>
<gene>
    <name evidence="1" type="ORF">PSON_ATCC_30995.1.T1080092</name>
    <name evidence="2" type="ORF">PSON_ATCC_30995.1.T1080094</name>
</gene>
<keyword evidence="3" id="KW-1185">Reference proteome</keyword>
<evidence type="ECO:0000313" key="1">
    <source>
        <dbReference type="EMBL" id="CAD8115398.1"/>
    </source>
</evidence>
<dbReference type="EMBL" id="CAJJDN010000108">
    <property type="protein sequence ID" value="CAD8115398.1"/>
    <property type="molecule type" value="Genomic_DNA"/>
</dbReference>
<dbReference type="Proteomes" id="UP000692954">
    <property type="component" value="Unassembled WGS sequence"/>
</dbReference>
<evidence type="ECO:0000313" key="3">
    <source>
        <dbReference type="Proteomes" id="UP000692954"/>
    </source>
</evidence>
<organism evidence="1 3">
    <name type="scientific">Paramecium sonneborni</name>
    <dbReference type="NCBI Taxonomy" id="65129"/>
    <lineage>
        <taxon>Eukaryota</taxon>
        <taxon>Sar</taxon>
        <taxon>Alveolata</taxon>
        <taxon>Ciliophora</taxon>
        <taxon>Intramacronucleata</taxon>
        <taxon>Oligohymenophorea</taxon>
        <taxon>Peniculida</taxon>
        <taxon>Parameciidae</taxon>
        <taxon>Paramecium</taxon>
    </lineage>
</organism>
<accession>A0A8S1QHD4</accession>